<protein>
    <recommendedName>
        <fullName evidence="7">Small ribosomal subunit protein uS11m</fullName>
    </recommendedName>
</protein>
<dbReference type="GO" id="GO:0006412">
    <property type="term" value="P:translation"/>
    <property type="evidence" value="ECO:0007669"/>
    <property type="project" value="InterPro"/>
</dbReference>
<dbReference type="InterPro" id="IPR036967">
    <property type="entry name" value="Ribosomal_uS11_sf"/>
</dbReference>
<accession>A0A4S3JWX6</accession>
<dbReference type="EMBL" id="SOSA01000007">
    <property type="protein sequence ID" value="THD00009.1"/>
    <property type="molecule type" value="Genomic_DNA"/>
</dbReference>
<name>A0A4S3JWX6_9EURO</name>
<evidence type="ECO:0000256" key="1">
    <source>
        <dbReference type="ARBA" id="ARBA00004173"/>
    </source>
</evidence>
<sequence>MNSPFVNALTRALPSIGRQCQLRGSLLRSTRPFSTTRRGLSDAKDKTREIERQILNTQPEQPANDNSPLSAITRMMGQEKSRTNQGVSRDYSRMAASLEAEMIRQPYSDRSPPHHLHVFSHKHNTLLTLTRPNGNPMLSMGCGHLGFRKAGRGGYDPAYQLTAHVFGQMQERGYLPEIKRLEVVLRGFGAGREAFTKVLLGNEGRNVRGLVSRVTDSTRIKFGGTRSRKVRRLG</sequence>
<comment type="caution">
    <text evidence="8">The sequence shown here is derived from an EMBL/GenBank/DDBJ whole genome shotgun (WGS) entry which is preliminary data.</text>
</comment>
<dbReference type="Proteomes" id="UP000308092">
    <property type="component" value="Unassembled WGS sequence"/>
</dbReference>
<evidence type="ECO:0000256" key="7">
    <source>
        <dbReference type="ARBA" id="ARBA00070326"/>
    </source>
</evidence>
<dbReference type="Pfam" id="PF00411">
    <property type="entry name" value="Ribosomal_S11"/>
    <property type="match status" value="1"/>
</dbReference>
<organism evidence="8 9">
    <name type="scientific">Aspergillus tanneri</name>
    <dbReference type="NCBI Taxonomy" id="1220188"/>
    <lineage>
        <taxon>Eukaryota</taxon>
        <taxon>Fungi</taxon>
        <taxon>Dikarya</taxon>
        <taxon>Ascomycota</taxon>
        <taxon>Pezizomycotina</taxon>
        <taxon>Eurotiomycetes</taxon>
        <taxon>Eurotiomycetidae</taxon>
        <taxon>Eurotiales</taxon>
        <taxon>Aspergillaceae</taxon>
        <taxon>Aspergillus</taxon>
        <taxon>Aspergillus subgen. Circumdati</taxon>
    </lineage>
</organism>
<dbReference type="Gene3D" id="3.30.420.80">
    <property type="entry name" value="Ribosomal protein S11"/>
    <property type="match status" value="1"/>
</dbReference>
<comment type="similarity">
    <text evidence="2">Belongs to the universal ribosomal protein uS11 family.</text>
</comment>
<gene>
    <name evidence="8" type="ORF">EYZ11_000461</name>
</gene>
<dbReference type="HAMAP" id="MF_01310">
    <property type="entry name" value="Ribosomal_uS11"/>
    <property type="match status" value="1"/>
</dbReference>
<reference evidence="8 9" key="1">
    <citation type="submission" date="2019-03" db="EMBL/GenBank/DDBJ databases">
        <title>The genome sequence of a newly discovered highly antifungal drug resistant Aspergillus species, Aspergillus tanneri NIH 1004.</title>
        <authorList>
            <person name="Mounaud S."/>
            <person name="Singh I."/>
            <person name="Joardar V."/>
            <person name="Pakala S."/>
            <person name="Pakala S."/>
            <person name="Venepally P."/>
            <person name="Hoover J."/>
            <person name="Nierman W."/>
            <person name="Chung J."/>
            <person name="Losada L."/>
        </authorList>
    </citation>
    <scope>NUCLEOTIDE SEQUENCE [LARGE SCALE GENOMIC DNA]</scope>
    <source>
        <strain evidence="8 9">NIH1004</strain>
    </source>
</reference>
<dbReference type="GO" id="GO:0005739">
    <property type="term" value="C:mitochondrion"/>
    <property type="evidence" value="ECO:0007669"/>
    <property type="project" value="UniProtKB-SubCell"/>
</dbReference>
<keyword evidence="3" id="KW-0689">Ribosomal protein</keyword>
<dbReference type="GO" id="GO:0005840">
    <property type="term" value="C:ribosome"/>
    <property type="evidence" value="ECO:0007669"/>
    <property type="project" value="UniProtKB-KW"/>
</dbReference>
<dbReference type="AlphaFoldDB" id="A0A4S3JWX6"/>
<proteinExistence type="inferred from homology"/>
<dbReference type="STRING" id="1220188.A0A4S3JWX6"/>
<keyword evidence="5" id="KW-0687">Ribonucleoprotein</keyword>
<comment type="subcellular location">
    <subcellularLocation>
        <location evidence="1">Mitochondrion</location>
    </subcellularLocation>
</comment>
<evidence type="ECO:0000313" key="9">
    <source>
        <dbReference type="Proteomes" id="UP000308092"/>
    </source>
</evidence>
<keyword evidence="9" id="KW-1185">Reference proteome</keyword>
<evidence type="ECO:0000256" key="3">
    <source>
        <dbReference type="ARBA" id="ARBA00022980"/>
    </source>
</evidence>
<dbReference type="GO" id="GO:1990904">
    <property type="term" value="C:ribonucleoprotein complex"/>
    <property type="evidence" value="ECO:0007669"/>
    <property type="project" value="UniProtKB-KW"/>
</dbReference>
<keyword evidence="4" id="KW-0496">Mitochondrion</keyword>
<evidence type="ECO:0000256" key="6">
    <source>
        <dbReference type="ARBA" id="ARBA00037226"/>
    </source>
</evidence>
<dbReference type="SUPFAM" id="SSF53137">
    <property type="entry name" value="Translational machinery components"/>
    <property type="match status" value="1"/>
</dbReference>
<evidence type="ECO:0000256" key="5">
    <source>
        <dbReference type="ARBA" id="ARBA00023274"/>
    </source>
</evidence>
<evidence type="ECO:0000313" key="8">
    <source>
        <dbReference type="EMBL" id="THD00009.1"/>
    </source>
</evidence>
<evidence type="ECO:0000256" key="2">
    <source>
        <dbReference type="ARBA" id="ARBA00006194"/>
    </source>
</evidence>
<evidence type="ECO:0000256" key="4">
    <source>
        <dbReference type="ARBA" id="ARBA00023128"/>
    </source>
</evidence>
<dbReference type="VEuPathDB" id="FungiDB:EYZ11_000461"/>
<comment type="function">
    <text evidence="6">Component of the mitochondrial ribosome (mitoribosome), a dedicated translation machinery responsible for the synthesis of mitochondrial genome-encoded proteins, including at least some of the essential transmembrane subunits of the mitochondrial respiratory chain. The mitoribosomes are attached to the mitochondrial inner membrane and translation products are cotranslationally integrated into the membrane.</text>
</comment>
<dbReference type="FunFam" id="3.30.420.80:FF:000011">
    <property type="entry name" value="37S ribosomal protein S18, mitochondrial"/>
    <property type="match status" value="1"/>
</dbReference>
<dbReference type="GO" id="GO:0003735">
    <property type="term" value="F:structural constituent of ribosome"/>
    <property type="evidence" value="ECO:0007669"/>
    <property type="project" value="InterPro"/>
</dbReference>
<dbReference type="InterPro" id="IPR001971">
    <property type="entry name" value="Ribosomal_uS11"/>
</dbReference>
<dbReference type="PANTHER" id="PTHR11759">
    <property type="entry name" value="40S RIBOSOMAL PROTEIN S14/30S RIBOSOMAL PROTEIN S11"/>
    <property type="match status" value="1"/>
</dbReference>